<dbReference type="GO" id="GO:0016747">
    <property type="term" value="F:acyltransferase activity, transferring groups other than amino-acyl groups"/>
    <property type="evidence" value="ECO:0007669"/>
    <property type="project" value="InterPro"/>
</dbReference>
<dbReference type="SUPFAM" id="SSF55729">
    <property type="entry name" value="Acyl-CoA N-acyltransferases (Nat)"/>
    <property type="match status" value="1"/>
</dbReference>
<proteinExistence type="predicted"/>
<dbReference type="PROSITE" id="PS51186">
    <property type="entry name" value="GNAT"/>
    <property type="match status" value="1"/>
</dbReference>
<dbReference type="CDD" id="cd04301">
    <property type="entry name" value="NAT_SF"/>
    <property type="match status" value="1"/>
</dbReference>
<dbReference type="Proteomes" id="UP000077266">
    <property type="component" value="Unassembled WGS sequence"/>
</dbReference>
<evidence type="ECO:0000259" key="1">
    <source>
        <dbReference type="PROSITE" id="PS51186"/>
    </source>
</evidence>
<reference evidence="2 3" key="1">
    <citation type="journal article" date="2016" name="Mol. Biol. Evol.">
        <title>Comparative Genomics of Early-Diverging Mushroom-Forming Fungi Provides Insights into the Origins of Lignocellulose Decay Capabilities.</title>
        <authorList>
            <person name="Nagy L.G."/>
            <person name="Riley R."/>
            <person name="Tritt A."/>
            <person name="Adam C."/>
            <person name="Daum C."/>
            <person name="Floudas D."/>
            <person name="Sun H."/>
            <person name="Yadav J.S."/>
            <person name="Pangilinan J."/>
            <person name="Larsson K.H."/>
            <person name="Matsuura K."/>
            <person name="Barry K."/>
            <person name="Labutti K."/>
            <person name="Kuo R."/>
            <person name="Ohm R.A."/>
            <person name="Bhattacharya S.S."/>
            <person name="Shirouzu T."/>
            <person name="Yoshinaga Y."/>
            <person name="Martin F.M."/>
            <person name="Grigoriev I.V."/>
            <person name="Hibbett D.S."/>
        </authorList>
    </citation>
    <scope>NUCLEOTIDE SEQUENCE [LARGE SCALE GENOMIC DNA]</scope>
    <source>
        <strain evidence="2 3">HHB12029</strain>
    </source>
</reference>
<evidence type="ECO:0000313" key="3">
    <source>
        <dbReference type="Proteomes" id="UP000077266"/>
    </source>
</evidence>
<sequence length="212" mass="23386">MYEVSQLKAPTSEELEGMVDVLLLAFGGRYFFADKENSRALMKTQFNDALVAETGEIYVARNNATGEIVGAAVWFGPGSKFLATAAQRAAGWDELYGSLSKDAQEWWDYFIATFDGYIDKAFGSGVKLAGYHLQVIGVHPEHRRKGIARQFFEVVEVKAKEEGVCTCIETIGTGALPAYRGLGYEVKEPGTLRSSTDPTRIMPLYGMIKVFN</sequence>
<feature type="domain" description="N-acetyltransferase" evidence="1">
    <location>
        <begin position="66"/>
        <end position="212"/>
    </location>
</feature>
<dbReference type="PANTHER" id="PTHR42791">
    <property type="entry name" value="GNAT FAMILY ACETYLTRANSFERASE"/>
    <property type="match status" value="1"/>
</dbReference>
<accession>A0A165DZ90</accession>
<dbReference type="InterPro" id="IPR000182">
    <property type="entry name" value="GNAT_dom"/>
</dbReference>
<organism evidence="2 3">
    <name type="scientific">Exidia glandulosa HHB12029</name>
    <dbReference type="NCBI Taxonomy" id="1314781"/>
    <lineage>
        <taxon>Eukaryota</taxon>
        <taxon>Fungi</taxon>
        <taxon>Dikarya</taxon>
        <taxon>Basidiomycota</taxon>
        <taxon>Agaricomycotina</taxon>
        <taxon>Agaricomycetes</taxon>
        <taxon>Auriculariales</taxon>
        <taxon>Exidiaceae</taxon>
        <taxon>Exidia</taxon>
    </lineage>
</organism>
<dbReference type="InterPro" id="IPR016181">
    <property type="entry name" value="Acyl_CoA_acyltransferase"/>
</dbReference>
<name>A0A165DZ90_EXIGL</name>
<dbReference type="STRING" id="1314781.A0A165DZ90"/>
<gene>
    <name evidence="2" type="ORF">EXIGLDRAFT_753145</name>
</gene>
<protein>
    <recommendedName>
        <fullName evidence="1">N-acetyltransferase domain-containing protein</fullName>
    </recommendedName>
</protein>
<dbReference type="OrthoDB" id="4738875at2759"/>
<keyword evidence="3" id="KW-1185">Reference proteome</keyword>
<dbReference type="InParanoid" id="A0A165DZ90"/>
<dbReference type="PANTHER" id="PTHR42791:SF1">
    <property type="entry name" value="N-ACETYLTRANSFERASE DOMAIN-CONTAINING PROTEIN"/>
    <property type="match status" value="1"/>
</dbReference>
<evidence type="ECO:0000313" key="2">
    <source>
        <dbReference type="EMBL" id="KZV85727.1"/>
    </source>
</evidence>
<dbReference type="InterPro" id="IPR052523">
    <property type="entry name" value="Trichothecene_AcTrans"/>
</dbReference>
<dbReference type="Pfam" id="PF13508">
    <property type="entry name" value="Acetyltransf_7"/>
    <property type="match status" value="1"/>
</dbReference>
<dbReference type="AlphaFoldDB" id="A0A165DZ90"/>
<dbReference type="Gene3D" id="3.40.630.30">
    <property type="match status" value="1"/>
</dbReference>
<dbReference type="EMBL" id="KV426178">
    <property type="protein sequence ID" value="KZV85727.1"/>
    <property type="molecule type" value="Genomic_DNA"/>
</dbReference>